<dbReference type="Gene3D" id="3.40.630.30">
    <property type="match status" value="1"/>
</dbReference>
<feature type="domain" description="BioF2-like acetyltransferase" evidence="1">
    <location>
        <begin position="170"/>
        <end position="315"/>
    </location>
</feature>
<accession>A0A6J4SRA4</accession>
<evidence type="ECO:0000259" key="1">
    <source>
        <dbReference type="Pfam" id="PF13480"/>
    </source>
</evidence>
<gene>
    <name evidence="2" type="ORF">AVDCRST_MAG85-1892</name>
</gene>
<dbReference type="SUPFAM" id="SSF55729">
    <property type="entry name" value="Acyl-CoA N-acyltransferases (Nat)"/>
    <property type="match status" value="1"/>
</dbReference>
<dbReference type="EMBL" id="CADCVT010000205">
    <property type="protein sequence ID" value="CAA9503124.1"/>
    <property type="molecule type" value="Genomic_DNA"/>
</dbReference>
<reference evidence="2" key="1">
    <citation type="submission" date="2020-02" db="EMBL/GenBank/DDBJ databases">
        <authorList>
            <person name="Meier V. D."/>
        </authorList>
    </citation>
    <scope>NUCLEOTIDE SEQUENCE</scope>
    <source>
        <strain evidence="2">AVDCRST_MAG85</strain>
    </source>
</reference>
<dbReference type="AlphaFoldDB" id="A0A6J4SRA4"/>
<organism evidence="2">
    <name type="scientific">uncultured Solirubrobacteraceae bacterium</name>
    <dbReference type="NCBI Taxonomy" id="1162706"/>
    <lineage>
        <taxon>Bacteria</taxon>
        <taxon>Bacillati</taxon>
        <taxon>Actinomycetota</taxon>
        <taxon>Thermoleophilia</taxon>
        <taxon>Solirubrobacterales</taxon>
        <taxon>Solirubrobacteraceae</taxon>
        <taxon>environmental samples</taxon>
    </lineage>
</organism>
<dbReference type="Pfam" id="PF13480">
    <property type="entry name" value="Acetyltransf_6"/>
    <property type="match status" value="1"/>
</dbReference>
<protein>
    <recommendedName>
        <fullName evidence="1">BioF2-like acetyltransferase domain-containing protein</fullName>
    </recommendedName>
</protein>
<evidence type="ECO:0000313" key="2">
    <source>
        <dbReference type="EMBL" id="CAA9503124.1"/>
    </source>
</evidence>
<dbReference type="InterPro" id="IPR038740">
    <property type="entry name" value="BioF2-like_GNAT_dom"/>
</dbReference>
<proteinExistence type="predicted"/>
<dbReference type="InterPro" id="IPR016181">
    <property type="entry name" value="Acyl_CoA_acyltransferase"/>
</dbReference>
<sequence length="372" mass="40142">MGSVRSPAPDRFDVTTGAPALDLLDDAWDALAARTPSPFLTGAWLRSWWEQYGSGAPAVAVLRAPDGRLRAGAMFSHSRFGLSAAANDHSPHWGAVSDGPDAAAALWSEIGRLPEPVVTLTALAAGDDEQHARAALQACGRRVHVRQGIESPFLELPSSFDELLAERSANLRSQVRSRQRRMERAGVTQVRTVRGADDLPAALEAFLRVEASGWKAREGTAIATEARAAGLYRSFARQAAERGWLRLHLLELDGVAVAGDLACVLGDTEFLLKTGFDEAHARLSPGLVLRANALRAAIEEGVAAYDFLGGPDAYKLRWTDVVRSRVTVRGFRGARSLPSEAWWRTVRPALVATRDHLPEHLPVASAARDTTA</sequence>
<name>A0A6J4SRA4_9ACTN</name>